<dbReference type="GO" id="GO:0007041">
    <property type="term" value="P:lysosomal transport"/>
    <property type="evidence" value="ECO:0007669"/>
    <property type="project" value="TreeGrafter"/>
</dbReference>
<keyword evidence="4" id="KW-0175">Coiled coil</keyword>
<dbReference type="GO" id="GO:1990745">
    <property type="term" value="C:EARP complex"/>
    <property type="evidence" value="ECO:0007669"/>
    <property type="project" value="TreeGrafter"/>
</dbReference>
<gene>
    <name evidence="6" type="ORF">HNY73_019441</name>
</gene>
<comment type="subunit">
    <text evidence="3">Component of the Golgi-associated retrograde protein (GARP) complex.</text>
</comment>
<feature type="region of interest" description="Disordered" evidence="5">
    <location>
        <begin position="594"/>
        <end position="616"/>
    </location>
</feature>
<dbReference type="GO" id="GO:0042147">
    <property type="term" value="P:retrograde transport, endosome to Golgi"/>
    <property type="evidence" value="ECO:0007669"/>
    <property type="project" value="UniProtKB-UniRule"/>
</dbReference>
<dbReference type="GO" id="GO:0005829">
    <property type="term" value="C:cytosol"/>
    <property type="evidence" value="ECO:0007669"/>
    <property type="project" value="GOC"/>
</dbReference>
<evidence type="ECO:0000256" key="5">
    <source>
        <dbReference type="SAM" id="MobiDB-lite"/>
    </source>
</evidence>
<dbReference type="EMBL" id="JABXBU010002230">
    <property type="protein sequence ID" value="KAF8766375.1"/>
    <property type="molecule type" value="Genomic_DNA"/>
</dbReference>
<evidence type="ECO:0000313" key="6">
    <source>
        <dbReference type="EMBL" id="KAF8766375.1"/>
    </source>
</evidence>
<evidence type="ECO:0000256" key="1">
    <source>
        <dbReference type="ARBA" id="ARBA00006080"/>
    </source>
</evidence>
<comment type="similarity">
    <text evidence="1 3">Belongs to the VPS51 family.</text>
</comment>
<reference evidence="6" key="2">
    <citation type="submission" date="2020-06" db="EMBL/GenBank/DDBJ databases">
        <authorList>
            <person name="Sheffer M."/>
        </authorList>
    </citation>
    <scope>NUCLEOTIDE SEQUENCE</scope>
</reference>
<dbReference type="Pfam" id="PF08700">
    <property type="entry name" value="VPS51_Exo84_N"/>
    <property type="match status" value="1"/>
</dbReference>
<keyword evidence="3" id="KW-0653">Protein transport</keyword>
<sequence length="733" mass="84872">MISHQYFATDNFDPYDMDREEFNPDLCMLRITEDCNLQQIVSKKNHLDMEIRSIAAGIQNMLYDNYTKFLTASEVISKIKNDFERMEKDVNSLESEMNSIGNLSSRIVQSLQPTKNKKLRLIKSKESNERLAILVDLIPNLKEYIEQGGFAAAAKHYLKAKHLLEQHKNLTSLKGIIKESLDIAFYIQEKLRDKLDCCVYSKEEIIEIMNLILDLGKAENEVLQDFLFISRNNLTCVIQKIRTNCFCSVGGDGCATNAEIDRCSDYSCTYIDTLSKIIEIVQGVFSAKPTTLHWSSILTDFVEDNTQQLFLLARAAFKNQFSNMNDECLANCMDHLYRKIYECNIHVPKIATFEKSAEVILDICIDRCDYHLHRMKQDFRSCLRSLKEKLSGEHTSDDLLALMDTTVREILANSLHSLCYFISPEHKFSRNVYFRKKFCKSLARERVFVPFLLDMNDDILRNIYTSRMSDDISLKMCMLFAKYVLQLHQKQVYNFLNFVDVRLHSSTENITLTSASDIVNKYKKTAEKIISHYIEVRQSRMSSMFRHSMESKNWSMTREPWKVSAVVRRALEDFYATVKETETLVEFTTSAACDRGSESGKSTYRSSLSRTSSPVSSSADDRIMIRIHKLFPMPSAVSEAAEFSNYYILHCIMKMTLKSLLEYARQRTFSRFGLQQVQVDVQCLRLHVSQYLKNELDIETLFDDIISNCYSRAIDPEFMNPYVVSSLCQAFLI</sequence>
<evidence type="ECO:0000256" key="3">
    <source>
        <dbReference type="RuleBase" id="RU368010"/>
    </source>
</evidence>
<protein>
    <recommendedName>
        <fullName evidence="2 3">Vacuolar protein sorting-associated protein 51 homolog</fullName>
    </recommendedName>
</protein>
<dbReference type="GO" id="GO:0048193">
    <property type="term" value="P:Golgi vesicle transport"/>
    <property type="evidence" value="ECO:0007669"/>
    <property type="project" value="TreeGrafter"/>
</dbReference>
<feature type="coiled-coil region" evidence="4">
    <location>
        <begin position="76"/>
        <end position="103"/>
    </location>
</feature>
<evidence type="ECO:0000313" key="7">
    <source>
        <dbReference type="Proteomes" id="UP000807504"/>
    </source>
</evidence>
<dbReference type="AlphaFoldDB" id="A0A8T0E7X5"/>
<keyword evidence="3" id="KW-0445">Lipid transport</keyword>
<dbReference type="GO" id="GO:0007030">
    <property type="term" value="P:Golgi organization"/>
    <property type="evidence" value="ECO:0007669"/>
    <property type="project" value="UniProtKB-UniRule"/>
</dbReference>
<dbReference type="PANTHER" id="PTHR15954">
    <property type="entry name" value="VACUOLAR PROTEIN SORTING-ASSOCIATED PROTEIN 51 HOMOLOG"/>
    <property type="match status" value="1"/>
</dbReference>
<dbReference type="Proteomes" id="UP000807504">
    <property type="component" value="Unassembled WGS sequence"/>
</dbReference>
<keyword evidence="7" id="KW-1185">Reference proteome</keyword>
<dbReference type="PANTHER" id="PTHR15954:SF4">
    <property type="entry name" value="VACUOLAR PROTEIN SORTING-ASSOCIATED PROTEIN 51 HOMOLOG"/>
    <property type="match status" value="1"/>
</dbReference>
<dbReference type="GO" id="GO:0000938">
    <property type="term" value="C:GARP complex"/>
    <property type="evidence" value="ECO:0007669"/>
    <property type="project" value="UniProtKB-UniRule"/>
</dbReference>
<comment type="function">
    <text evidence="3">Acts as component of the GARP complex that is involved in retrograde transport from early and late endosomes to the trans-Golgi network (TGN).</text>
</comment>
<keyword evidence="3" id="KW-0333">Golgi apparatus</keyword>
<dbReference type="GO" id="GO:0032456">
    <property type="term" value="P:endocytic recycling"/>
    <property type="evidence" value="ECO:0007669"/>
    <property type="project" value="TreeGrafter"/>
</dbReference>
<reference evidence="6" key="1">
    <citation type="journal article" date="2020" name="bioRxiv">
        <title>Chromosome-level reference genome of the European wasp spider Argiope bruennichi: a resource for studies on range expansion and evolutionary adaptation.</title>
        <authorList>
            <person name="Sheffer M.M."/>
            <person name="Hoppe A."/>
            <person name="Krehenwinkel H."/>
            <person name="Uhl G."/>
            <person name="Kuss A.W."/>
            <person name="Jensen L."/>
            <person name="Jensen C."/>
            <person name="Gillespie R.G."/>
            <person name="Hoff K.J."/>
            <person name="Prost S."/>
        </authorList>
    </citation>
    <scope>NUCLEOTIDE SEQUENCE</scope>
</reference>
<proteinExistence type="inferred from homology"/>
<dbReference type="GO" id="GO:0006869">
    <property type="term" value="P:lipid transport"/>
    <property type="evidence" value="ECO:0007669"/>
    <property type="project" value="UniProtKB-UniRule"/>
</dbReference>
<comment type="caution">
    <text evidence="6">The sequence shown here is derived from an EMBL/GenBank/DDBJ whole genome shotgun (WGS) entry which is preliminary data.</text>
</comment>
<dbReference type="GO" id="GO:0016020">
    <property type="term" value="C:membrane"/>
    <property type="evidence" value="ECO:0007669"/>
    <property type="project" value="TreeGrafter"/>
</dbReference>
<accession>A0A8T0E7X5</accession>
<feature type="compositionally biased region" description="Low complexity" evidence="5">
    <location>
        <begin position="602"/>
        <end position="616"/>
    </location>
</feature>
<evidence type="ECO:0000256" key="2">
    <source>
        <dbReference type="ARBA" id="ARBA00016122"/>
    </source>
</evidence>
<organism evidence="6 7">
    <name type="scientific">Argiope bruennichi</name>
    <name type="common">Wasp spider</name>
    <name type="synonym">Aranea bruennichi</name>
    <dbReference type="NCBI Taxonomy" id="94029"/>
    <lineage>
        <taxon>Eukaryota</taxon>
        <taxon>Metazoa</taxon>
        <taxon>Ecdysozoa</taxon>
        <taxon>Arthropoda</taxon>
        <taxon>Chelicerata</taxon>
        <taxon>Arachnida</taxon>
        <taxon>Araneae</taxon>
        <taxon>Araneomorphae</taxon>
        <taxon>Entelegynae</taxon>
        <taxon>Araneoidea</taxon>
        <taxon>Araneidae</taxon>
        <taxon>Argiope</taxon>
    </lineage>
</organism>
<dbReference type="GO" id="GO:0015031">
    <property type="term" value="P:protein transport"/>
    <property type="evidence" value="ECO:0007669"/>
    <property type="project" value="UniProtKB-UniRule"/>
</dbReference>
<name>A0A8T0E7X5_ARGBR</name>
<comment type="subcellular location">
    <subcellularLocation>
        <location evidence="3">Golgi apparatus</location>
        <location evidence="3">trans-Golgi network</location>
    </subcellularLocation>
</comment>
<keyword evidence="3" id="KW-0813">Transport</keyword>
<dbReference type="InterPro" id="IPR014812">
    <property type="entry name" value="Vps51"/>
</dbReference>
<evidence type="ECO:0000256" key="4">
    <source>
        <dbReference type="SAM" id="Coils"/>
    </source>
</evidence>